<protein>
    <recommendedName>
        <fullName evidence="4">Transmembrane protein</fullName>
    </recommendedName>
</protein>
<keyword evidence="3" id="KW-1185">Reference proteome</keyword>
<keyword evidence="1" id="KW-1133">Transmembrane helix</keyword>
<sequence length="217" mass="25783">MVWLHWWWWRLVHRFRMVWLHWLVVVICKRELGVVVTCTLELVVVETYKLVWDDMVLVEDGMASWVVVVTCTLGYVVGSVVLWVVVVTCKLGCVEGSVGPWVVVVICKQELEVVETCKRGDDGVEEETYKLGWWWRLVNRSWRWWGLVNGMVMVWWRRLVYRGVWRVVWLLRWWWRLDGDGVVEETYILDSGVVMDRHALVVEEMSIGNLLSFQKLS</sequence>
<feature type="transmembrane region" description="Helical" evidence="1">
    <location>
        <begin position="20"/>
        <end position="44"/>
    </location>
</feature>
<evidence type="ECO:0000313" key="2">
    <source>
        <dbReference type="EnsemblPlants" id="Solyc04g071075.1.1"/>
    </source>
</evidence>
<evidence type="ECO:0000313" key="3">
    <source>
        <dbReference type="Proteomes" id="UP000004994"/>
    </source>
</evidence>
<dbReference type="InParanoid" id="A0A3Q7G6W4"/>
<dbReference type="AlphaFoldDB" id="A0A3Q7G6W4"/>
<name>A0A3Q7G6W4_SOLLC</name>
<evidence type="ECO:0000256" key="1">
    <source>
        <dbReference type="SAM" id="Phobius"/>
    </source>
</evidence>
<evidence type="ECO:0008006" key="4">
    <source>
        <dbReference type="Google" id="ProtNLM"/>
    </source>
</evidence>
<proteinExistence type="predicted"/>
<dbReference type="Gramene" id="Solyc04g071075.1.1">
    <property type="protein sequence ID" value="Solyc04g071075.1.1"/>
    <property type="gene ID" value="Solyc04g071075.1"/>
</dbReference>
<dbReference type="EnsemblPlants" id="Solyc04g071075.1.1">
    <property type="protein sequence ID" value="Solyc04g071075.1.1"/>
    <property type="gene ID" value="Solyc04g071075.1"/>
</dbReference>
<organism evidence="2">
    <name type="scientific">Solanum lycopersicum</name>
    <name type="common">Tomato</name>
    <name type="synonym">Lycopersicon esculentum</name>
    <dbReference type="NCBI Taxonomy" id="4081"/>
    <lineage>
        <taxon>Eukaryota</taxon>
        <taxon>Viridiplantae</taxon>
        <taxon>Streptophyta</taxon>
        <taxon>Embryophyta</taxon>
        <taxon>Tracheophyta</taxon>
        <taxon>Spermatophyta</taxon>
        <taxon>Magnoliopsida</taxon>
        <taxon>eudicotyledons</taxon>
        <taxon>Gunneridae</taxon>
        <taxon>Pentapetalae</taxon>
        <taxon>asterids</taxon>
        <taxon>lamiids</taxon>
        <taxon>Solanales</taxon>
        <taxon>Solanaceae</taxon>
        <taxon>Solanoideae</taxon>
        <taxon>Solaneae</taxon>
        <taxon>Solanum</taxon>
        <taxon>Solanum subgen. Lycopersicon</taxon>
    </lineage>
</organism>
<feature type="transmembrane region" description="Helical" evidence="1">
    <location>
        <begin position="65"/>
        <end position="86"/>
    </location>
</feature>
<reference evidence="2" key="2">
    <citation type="submission" date="2019-01" db="UniProtKB">
        <authorList>
            <consortium name="EnsemblPlants"/>
        </authorList>
    </citation>
    <scope>IDENTIFICATION</scope>
    <source>
        <strain evidence="2">cv. Heinz 1706</strain>
    </source>
</reference>
<reference evidence="2" key="1">
    <citation type="journal article" date="2012" name="Nature">
        <title>The tomato genome sequence provides insights into fleshy fruit evolution.</title>
        <authorList>
            <consortium name="Tomato Genome Consortium"/>
        </authorList>
    </citation>
    <scope>NUCLEOTIDE SEQUENCE [LARGE SCALE GENOMIC DNA]</scope>
    <source>
        <strain evidence="2">cv. Heinz 1706</strain>
    </source>
</reference>
<keyword evidence="1" id="KW-0472">Membrane</keyword>
<keyword evidence="1" id="KW-0812">Transmembrane</keyword>
<accession>A0A3Q7G6W4</accession>
<dbReference type="Proteomes" id="UP000004994">
    <property type="component" value="Chromosome 4"/>
</dbReference>